<dbReference type="Proteomes" id="UP001060215">
    <property type="component" value="Chromosome 5"/>
</dbReference>
<name>A0ACC0H863_9ERIC</name>
<dbReference type="EMBL" id="CM045762">
    <property type="protein sequence ID" value="KAI8009385.1"/>
    <property type="molecule type" value="Genomic_DNA"/>
</dbReference>
<keyword evidence="2" id="KW-1185">Reference proteome</keyword>
<protein>
    <submittedName>
        <fullName evidence="1">Uncharacterized protein</fullName>
    </submittedName>
</protein>
<proteinExistence type="predicted"/>
<gene>
    <name evidence="1" type="ORF">LOK49_LG06G02918</name>
</gene>
<organism evidence="1 2">
    <name type="scientific">Camellia lanceoleosa</name>
    <dbReference type="NCBI Taxonomy" id="1840588"/>
    <lineage>
        <taxon>Eukaryota</taxon>
        <taxon>Viridiplantae</taxon>
        <taxon>Streptophyta</taxon>
        <taxon>Embryophyta</taxon>
        <taxon>Tracheophyta</taxon>
        <taxon>Spermatophyta</taxon>
        <taxon>Magnoliopsida</taxon>
        <taxon>eudicotyledons</taxon>
        <taxon>Gunneridae</taxon>
        <taxon>Pentapetalae</taxon>
        <taxon>asterids</taxon>
        <taxon>Ericales</taxon>
        <taxon>Theaceae</taxon>
        <taxon>Camellia</taxon>
    </lineage>
</organism>
<sequence>MNNRAFERWFVVVRADEKTLESSAATPPLETVTATTAPPVVKVEETISLRVYDATVIGEPMVVGNEKRKVWDKLMNTRVVYLGEVEQAPIDDDKILEFEIAKNLRSTCLEAGQPLSLSLALEAFPCNIQEQLNQYMDKRLFSHQTLC</sequence>
<comment type="caution">
    <text evidence="1">The sequence shown here is derived from an EMBL/GenBank/DDBJ whole genome shotgun (WGS) entry which is preliminary data.</text>
</comment>
<evidence type="ECO:0000313" key="2">
    <source>
        <dbReference type="Proteomes" id="UP001060215"/>
    </source>
</evidence>
<evidence type="ECO:0000313" key="1">
    <source>
        <dbReference type="EMBL" id="KAI8009385.1"/>
    </source>
</evidence>
<accession>A0ACC0H863</accession>
<reference evidence="1 2" key="1">
    <citation type="journal article" date="2022" name="Plant J.">
        <title>Chromosome-level genome of Camellia lanceoleosa provides a valuable resource for understanding genome evolution and self-incompatibility.</title>
        <authorList>
            <person name="Gong W."/>
            <person name="Xiao S."/>
            <person name="Wang L."/>
            <person name="Liao Z."/>
            <person name="Chang Y."/>
            <person name="Mo W."/>
            <person name="Hu G."/>
            <person name="Li W."/>
            <person name="Zhao G."/>
            <person name="Zhu H."/>
            <person name="Hu X."/>
            <person name="Ji K."/>
            <person name="Xiang X."/>
            <person name="Song Q."/>
            <person name="Yuan D."/>
            <person name="Jin S."/>
            <person name="Zhang L."/>
        </authorList>
    </citation>
    <scope>NUCLEOTIDE SEQUENCE [LARGE SCALE GENOMIC DNA]</scope>
    <source>
        <strain evidence="1">SQ_2022a</strain>
    </source>
</reference>